<feature type="region of interest" description="Disordered" evidence="1">
    <location>
        <begin position="20"/>
        <end position="44"/>
    </location>
</feature>
<accession>A0A8D8ZWG1</accession>
<name>A0A8D8ZWG1_9HEMI</name>
<proteinExistence type="predicted"/>
<reference evidence="2" key="1">
    <citation type="submission" date="2021-05" db="EMBL/GenBank/DDBJ databases">
        <authorList>
            <person name="Alioto T."/>
            <person name="Alioto T."/>
            <person name="Gomez Garrido J."/>
        </authorList>
    </citation>
    <scope>NUCLEOTIDE SEQUENCE</scope>
</reference>
<dbReference type="EMBL" id="HBUF01535938">
    <property type="protein sequence ID" value="CAG6753322.1"/>
    <property type="molecule type" value="Transcribed_RNA"/>
</dbReference>
<dbReference type="EMBL" id="HBUF01535936">
    <property type="protein sequence ID" value="CAG6753314.1"/>
    <property type="molecule type" value="Transcribed_RNA"/>
</dbReference>
<organism evidence="2">
    <name type="scientific">Cacopsylla melanoneura</name>
    <dbReference type="NCBI Taxonomy" id="428564"/>
    <lineage>
        <taxon>Eukaryota</taxon>
        <taxon>Metazoa</taxon>
        <taxon>Ecdysozoa</taxon>
        <taxon>Arthropoda</taxon>
        <taxon>Hexapoda</taxon>
        <taxon>Insecta</taxon>
        <taxon>Pterygota</taxon>
        <taxon>Neoptera</taxon>
        <taxon>Paraneoptera</taxon>
        <taxon>Hemiptera</taxon>
        <taxon>Sternorrhyncha</taxon>
        <taxon>Psylloidea</taxon>
        <taxon>Psyllidae</taxon>
        <taxon>Psyllinae</taxon>
        <taxon>Cacopsylla</taxon>
    </lineage>
</organism>
<evidence type="ECO:0000256" key="1">
    <source>
        <dbReference type="SAM" id="MobiDB-lite"/>
    </source>
</evidence>
<sequence length="102" mass="11820">MRVSPCRALLPPVTLLVTVRQRHLPHPPPPPPRRQEEQISLENKRRCSTPWRVNMRRPDWQLIHTGDWDWALGRLRLASRAARLATHTHRGLGLGFGTFAPR</sequence>
<feature type="compositionally biased region" description="Basic and acidic residues" evidence="1">
    <location>
        <begin position="33"/>
        <end position="44"/>
    </location>
</feature>
<evidence type="ECO:0000313" key="2">
    <source>
        <dbReference type="EMBL" id="CAG6753322.1"/>
    </source>
</evidence>
<protein>
    <submittedName>
        <fullName evidence="2">Uncharacterized protein</fullName>
    </submittedName>
</protein>
<dbReference type="AlphaFoldDB" id="A0A8D8ZWG1"/>